<evidence type="ECO:0000313" key="2">
    <source>
        <dbReference type="Proteomes" id="UP000020467"/>
    </source>
</evidence>
<dbReference type="AlphaFoldDB" id="A0A010R1Q3"/>
<evidence type="ECO:0000313" key="1">
    <source>
        <dbReference type="EMBL" id="EXF86482.1"/>
    </source>
</evidence>
<proteinExistence type="predicted"/>
<gene>
    <name evidence="1" type="ORF">CFIO01_00179</name>
</gene>
<dbReference type="Proteomes" id="UP000020467">
    <property type="component" value="Unassembled WGS sequence"/>
</dbReference>
<name>A0A010R1Q3_9PEZI</name>
<protein>
    <submittedName>
        <fullName evidence="1">Uncharacterized protein</fullName>
    </submittedName>
</protein>
<sequence length="219" mass="25020">MESHLIRHAAELRDRLILLEEATVQETSLTHISPLSRVVRTLIVIFELTAKTLARELDSEYDLNFDLELKSLKGSLERLKKCHNNYQTSIECSDGHSEPPLVWQEARFNILSGIAYELVRWLNQGQGLLERVKLLVRFLERHRKGLVDSAKDPLTQKAEAEGDNETLELMREAETNGGDSTIYGLMRDARKCGYNHRFLARESDAADEDFNIRVTNLAA</sequence>
<dbReference type="OrthoDB" id="10356622at2759"/>
<reference evidence="1 2" key="1">
    <citation type="submission" date="2014-02" db="EMBL/GenBank/DDBJ databases">
        <title>The genome sequence of Colletotrichum fioriniae PJ7.</title>
        <authorList>
            <person name="Baroncelli R."/>
            <person name="Thon M.R."/>
        </authorList>
    </citation>
    <scope>NUCLEOTIDE SEQUENCE [LARGE SCALE GENOMIC DNA]</scope>
    <source>
        <strain evidence="1 2">PJ7</strain>
    </source>
</reference>
<dbReference type="EMBL" id="JARH01000012">
    <property type="protein sequence ID" value="EXF86482.1"/>
    <property type="molecule type" value="Genomic_DNA"/>
</dbReference>
<keyword evidence="2" id="KW-1185">Reference proteome</keyword>
<dbReference type="KEGG" id="cfj:CFIO01_00179"/>
<accession>A0A010R1Q3</accession>
<dbReference type="HOGENOM" id="CLU_1261414_0_0_1"/>
<organism evidence="1 2">
    <name type="scientific">Colletotrichum fioriniae PJ7</name>
    <dbReference type="NCBI Taxonomy" id="1445577"/>
    <lineage>
        <taxon>Eukaryota</taxon>
        <taxon>Fungi</taxon>
        <taxon>Dikarya</taxon>
        <taxon>Ascomycota</taxon>
        <taxon>Pezizomycotina</taxon>
        <taxon>Sordariomycetes</taxon>
        <taxon>Hypocreomycetidae</taxon>
        <taxon>Glomerellales</taxon>
        <taxon>Glomerellaceae</taxon>
        <taxon>Colletotrichum</taxon>
        <taxon>Colletotrichum acutatum species complex</taxon>
    </lineage>
</organism>
<comment type="caution">
    <text evidence="1">The sequence shown here is derived from an EMBL/GenBank/DDBJ whole genome shotgun (WGS) entry which is preliminary data.</text>
</comment>